<reference evidence="3 4" key="1">
    <citation type="submission" date="2019-04" db="EMBL/GenBank/DDBJ databases">
        <title>Draft genome sequences for three unisolated Alnus-infective Frankia Sp+ strains, AgTrS, AiOr and AvVan, the first sequenced Frankia strains able to sporulate in-planta.</title>
        <authorList>
            <person name="Bethencourt L."/>
            <person name="Vautrin F."/>
            <person name="Taib N."/>
            <person name="Dubost A."/>
            <person name="Castro-Garcia L."/>
            <person name="Imbaud O."/>
            <person name="Abrouk D."/>
            <person name="Fournier P."/>
            <person name="Briolay J."/>
            <person name="Nguyen A."/>
            <person name="Normand P."/>
            <person name="Fernandez M.P."/>
            <person name="Brochier-Armanet C."/>
            <person name="Herrera-Belaroussi A."/>
        </authorList>
    </citation>
    <scope>NUCLEOTIDE SEQUENCE [LARGE SCALE GENOMIC DNA]</scope>
    <source>
        <strain evidence="3 4">AvVan</strain>
    </source>
</reference>
<evidence type="ECO:0000256" key="1">
    <source>
        <dbReference type="SAM" id="MobiDB-lite"/>
    </source>
</evidence>
<feature type="region of interest" description="Disordered" evidence="1">
    <location>
        <begin position="49"/>
        <end position="87"/>
    </location>
</feature>
<accession>A0A4S5ESA1</accession>
<dbReference type="SMART" id="SM00900">
    <property type="entry name" value="FMN_bind"/>
    <property type="match status" value="1"/>
</dbReference>
<dbReference type="InterPro" id="IPR006311">
    <property type="entry name" value="TAT_signal"/>
</dbReference>
<organism evidence="3 4">
    <name type="scientific">Candidatus Frankia alpina</name>
    <dbReference type="NCBI Taxonomy" id="2699483"/>
    <lineage>
        <taxon>Bacteria</taxon>
        <taxon>Bacillati</taxon>
        <taxon>Actinomycetota</taxon>
        <taxon>Actinomycetes</taxon>
        <taxon>Frankiales</taxon>
        <taxon>Frankiaceae</taxon>
        <taxon>Frankia</taxon>
    </lineage>
</organism>
<dbReference type="RefSeq" id="WP_136447508.1">
    <property type="nucleotide sequence ID" value="NZ_SSXH01000121.1"/>
</dbReference>
<dbReference type="PROSITE" id="PS51318">
    <property type="entry name" value="TAT"/>
    <property type="match status" value="1"/>
</dbReference>
<gene>
    <name evidence="3" type="ORF">E7Y31_07345</name>
</gene>
<name>A0A4S5ESA1_9ACTN</name>
<protein>
    <submittedName>
        <fullName evidence="3">FMN-binding protein</fullName>
    </submittedName>
</protein>
<evidence type="ECO:0000313" key="3">
    <source>
        <dbReference type="EMBL" id="THJ75133.1"/>
    </source>
</evidence>
<dbReference type="EMBL" id="SSXH01000121">
    <property type="protein sequence ID" value="THJ75133.1"/>
    <property type="molecule type" value="Genomic_DNA"/>
</dbReference>
<dbReference type="Gene3D" id="3.90.1010.20">
    <property type="match status" value="1"/>
</dbReference>
<dbReference type="Proteomes" id="UP000305282">
    <property type="component" value="Unassembled WGS sequence"/>
</dbReference>
<dbReference type="OrthoDB" id="8099475at2"/>
<dbReference type="GO" id="GO:0016020">
    <property type="term" value="C:membrane"/>
    <property type="evidence" value="ECO:0007669"/>
    <property type="project" value="InterPro"/>
</dbReference>
<feature type="domain" description="FMN-binding" evidence="2">
    <location>
        <begin position="101"/>
        <end position="177"/>
    </location>
</feature>
<dbReference type="AlphaFoldDB" id="A0A4S5ESA1"/>
<keyword evidence="4" id="KW-1185">Reference proteome</keyword>
<dbReference type="InterPro" id="IPR007329">
    <property type="entry name" value="FMN-bd"/>
</dbReference>
<evidence type="ECO:0000313" key="4">
    <source>
        <dbReference type="Proteomes" id="UP000305282"/>
    </source>
</evidence>
<comment type="caution">
    <text evidence="3">The sequence shown here is derived from an EMBL/GenBank/DDBJ whole genome shotgun (WGS) entry which is preliminary data.</text>
</comment>
<proteinExistence type="predicted"/>
<sequence>MTGTRPGRPALLAAGVLGGFALGLGGYLLPTATTATATATAAAPSGVVVEPSSGGAAPGGSPSPGPAAAGGPPTPGGPAPATTGSAVQSRVVANGPAIDTRYGTVQVQVVETGHRITSVTALALPSGGRSARISGYAAPILTQETLSAQNANIDAVSGASYTSAGWQSSLQGALDTARKNGA</sequence>
<dbReference type="Pfam" id="PF04205">
    <property type="entry name" value="FMN_bind"/>
    <property type="match status" value="1"/>
</dbReference>
<dbReference type="GO" id="GO:0010181">
    <property type="term" value="F:FMN binding"/>
    <property type="evidence" value="ECO:0007669"/>
    <property type="project" value="InterPro"/>
</dbReference>
<evidence type="ECO:0000259" key="2">
    <source>
        <dbReference type="SMART" id="SM00900"/>
    </source>
</evidence>